<dbReference type="InParanoid" id="A0A251S696"/>
<keyword evidence="4" id="KW-1185">Reference proteome</keyword>
<dbReference type="Proteomes" id="UP000215914">
    <property type="component" value="Chromosome 15"/>
</dbReference>
<dbReference type="AlphaFoldDB" id="A0A251S696"/>
<reference evidence="2" key="3">
    <citation type="submission" date="2020-06" db="EMBL/GenBank/DDBJ databases">
        <title>Helianthus annuus Genome sequencing and assembly Release 2.</title>
        <authorList>
            <person name="Gouzy J."/>
            <person name="Langlade N."/>
            <person name="Munos S."/>
        </authorList>
    </citation>
    <scope>NUCLEOTIDE SEQUENCE</scope>
    <source>
        <tissue evidence="2">Leaves</tissue>
    </source>
</reference>
<proteinExistence type="predicted"/>
<reference evidence="2 4" key="1">
    <citation type="journal article" date="2017" name="Nature">
        <title>The sunflower genome provides insights into oil metabolism, flowering and Asterid evolution.</title>
        <authorList>
            <person name="Badouin H."/>
            <person name="Gouzy J."/>
            <person name="Grassa C.J."/>
            <person name="Murat F."/>
            <person name="Staton S.E."/>
            <person name="Cottret L."/>
            <person name="Lelandais-Briere C."/>
            <person name="Owens G.L."/>
            <person name="Carrere S."/>
            <person name="Mayjonade B."/>
            <person name="Legrand L."/>
            <person name="Gill N."/>
            <person name="Kane N.C."/>
            <person name="Bowers J.E."/>
            <person name="Hubner S."/>
            <person name="Bellec A."/>
            <person name="Berard A."/>
            <person name="Berges H."/>
            <person name="Blanchet N."/>
            <person name="Boniface M.C."/>
            <person name="Brunel D."/>
            <person name="Catrice O."/>
            <person name="Chaidir N."/>
            <person name="Claudel C."/>
            <person name="Donnadieu C."/>
            <person name="Faraut T."/>
            <person name="Fievet G."/>
            <person name="Helmstetter N."/>
            <person name="King M."/>
            <person name="Knapp S.J."/>
            <person name="Lai Z."/>
            <person name="Le Paslier M.C."/>
            <person name="Lippi Y."/>
            <person name="Lorenzon L."/>
            <person name="Mandel J.R."/>
            <person name="Marage G."/>
            <person name="Marchand G."/>
            <person name="Marquand E."/>
            <person name="Bret-Mestries E."/>
            <person name="Morien E."/>
            <person name="Nambeesan S."/>
            <person name="Nguyen T."/>
            <person name="Pegot-Espagnet P."/>
            <person name="Pouilly N."/>
            <person name="Raftis F."/>
            <person name="Sallet E."/>
            <person name="Schiex T."/>
            <person name="Thomas J."/>
            <person name="Vandecasteele C."/>
            <person name="Vares D."/>
            <person name="Vear F."/>
            <person name="Vautrin S."/>
            <person name="Crespi M."/>
            <person name="Mangin B."/>
            <person name="Burke J.M."/>
            <person name="Salse J."/>
            <person name="Munos S."/>
            <person name="Vincourt P."/>
            <person name="Rieseberg L.H."/>
            <person name="Langlade N.B."/>
        </authorList>
    </citation>
    <scope>NUCLEOTIDE SEQUENCE [LARGE SCALE GENOMIC DNA]</scope>
    <source>
        <strain evidence="4">cv. SF193</strain>
        <tissue evidence="2">Leaves</tissue>
    </source>
</reference>
<dbReference type="Gramene" id="mRNA:HanXRQr2_Chr15g0676891">
    <property type="protein sequence ID" value="CDS:HanXRQr2_Chr15g0676891.1"/>
    <property type="gene ID" value="HanXRQr2_Chr15g0676891"/>
</dbReference>
<reference evidence="3" key="2">
    <citation type="submission" date="2017-02" db="EMBL/GenBank/DDBJ databases">
        <title>Sunflower complete genome.</title>
        <authorList>
            <person name="Langlade N."/>
            <person name="Munos S."/>
        </authorList>
    </citation>
    <scope>NUCLEOTIDE SEQUENCE [LARGE SCALE GENOMIC DNA]</scope>
    <source>
        <tissue evidence="3">Leaves</tissue>
    </source>
</reference>
<feature type="compositionally biased region" description="Basic and acidic residues" evidence="1">
    <location>
        <begin position="17"/>
        <end position="26"/>
    </location>
</feature>
<name>A0A251S696_HELAN</name>
<evidence type="ECO:0000256" key="1">
    <source>
        <dbReference type="SAM" id="MobiDB-lite"/>
    </source>
</evidence>
<evidence type="ECO:0000313" key="2">
    <source>
        <dbReference type="EMBL" id="KAF5763142.1"/>
    </source>
</evidence>
<evidence type="ECO:0000313" key="4">
    <source>
        <dbReference type="Proteomes" id="UP000215914"/>
    </source>
</evidence>
<accession>A0A251S696</accession>
<gene>
    <name evidence="3" type="ORF">HannXRQ_Chr15g0468361</name>
    <name evidence="2" type="ORF">HanXRQr2_Chr15g0676891</name>
</gene>
<protein>
    <submittedName>
        <fullName evidence="3">Uncharacterized protein</fullName>
    </submittedName>
</protein>
<organism evidence="3 4">
    <name type="scientific">Helianthus annuus</name>
    <name type="common">Common sunflower</name>
    <dbReference type="NCBI Taxonomy" id="4232"/>
    <lineage>
        <taxon>Eukaryota</taxon>
        <taxon>Viridiplantae</taxon>
        <taxon>Streptophyta</taxon>
        <taxon>Embryophyta</taxon>
        <taxon>Tracheophyta</taxon>
        <taxon>Spermatophyta</taxon>
        <taxon>Magnoliopsida</taxon>
        <taxon>eudicotyledons</taxon>
        <taxon>Gunneridae</taxon>
        <taxon>Pentapetalae</taxon>
        <taxon>asterids</taxon>
        <taxon>campanulids</taxon>
        <taxon>Asterales</taxon>
        <taxon>Asteraceae</taxon>
        <taxon>Asteroideae</taxon>
        <taxon>Heliantheae alliance</taxon>
        <taxon>Heliantheae</taxon>
        <taxon>Helianthus</taxon>
    </lineage>
</organism>
<feature type="region of interest" description="Disordered" evidence="1">
    <location>
        <begin position="1"/>
        <end position="39"/>
    </location>
</feature>
<sequence>MADTSNKGLGINIVVGDETRGRDKIPHGGRKHHGASKEKTLEKRVAEMEAAMTGLGAQVDGALQRSSSGTKIEKSGNIAVILES</sequence>
<dbReference type="EMBL" id="MNCJ02000330">
    <property type="protein sequence ID" value="KAF5763142.1"/>
    <property type="molecule type" value="Genomic_DNA"/>
</dbReference>
<evidence type="ECO:0000313" key="3">
    <source>
        <dbReference type="EMBL" id="OTF94092.1"/>
    </source>
</evidence>
<dbReference type="EMBL" id="CM007904">
    <property type="protein sequence ID" value="OTF94092.1"/>
    <property type="molecule type" value="Genomic_DNA"/>
</dbReference>